<keyword evidence="3" id="KW-1185">Reference proteome</keyword>
<dbReference type="EMBL" id="JAUNZN010000007">
    <property type="protein sequence ID" value="KAK4818849.1"/>
    <property type="molecule type" value="Genomic_DNA"/>
</dbReference>
<dbReference type="Proteomes" id="UP001333110">
    <property type="component" value="Unassembled WGS sequence"/>
</dbReference>
<comment type="caution">
    <text evidence="2">The sequence shown here is derived from an EMBL/GenBank/DDBJ whole genome shotgun (WGS) entry which is preliminary data.</text>
</comment>
<sequence>MVELPSLEVFKRHVDVVHRGSNPADLLAFRPLFTMVTKIFWQWSEEPMPASSKMNPPLAKAEPISNSGRASVITYLRRGKSCCSTATAAEERRICERNNSADTKGSEEGGGGGAPDARADIHLQPMEDPTLEQVDAQRRL</sequence>
<protein>
    <submittedName>
        <fullName evidence="2">Uncharacterized protein</fullName>
    </submittedName>
</protein>
<evidence type="ECO:0000256" key="1">
    <source>
        <dbReference type="SAM" id="MobiDB-lite"/>
    </source>
</evidence>
<reference evidence="2 3" key="1">
    <citation type="journal article" date="2023" name="J. Hered.">
        <title>Chromosome-level genome of the wood stork (Mycteria americana) provides insight into avian chromosome evolution.</title>
        <authorList>
            <person name="Flamio R. Jr."/>
            <person name="Ramstad K.M."/>
        </authorList>
    </citation>
    <scope>NUCLEOTIDE SEQUENCE [LARGE SCALE GENOMIC DNA]</scope>
    <source>
        <strain evidence="2">JAX WOST 10</strain>
    </source>
</reference>
<evidence type="ECO:0000313" key="3">
    <source>
        <dbReference type="Proteomes" id="UP001333110"/>
    </source>
</evidence>
<dbReference type="AlphaFoldDB" id="A0AAN7N309"/>
<gene>
    <name evidence="2" type="ORF">QYF61_020068</name>
</gene>
<proteinExistence type="predicted"/>
<evidence type="ECO:0000313" key="2">
    <source>
        <dbReference type="EMBL" id="KAK4818849.1"/>
    </source>
</evidence>
<name>A0AAN7N309_MYCAM</name>
<accession>A0AAN7N309</accession>
<organism evidence="2 3">
    <name type="scientific">Mycteria americana</name>
    <name type="common">Wood stork</name>
    <dbReference type="NCBI Taxonomy" id="33587"/>
    <lineage>
        <taxon>Eukaryota</taxon>
        <taxon>Metazoa</taxon>
        <taxon>Chordata</taxon>
        <taxon>Craniata</taxon>
        <taxon>Vertebrata</taxon>
        <taxon>Euteleostomi</taxon>
        <taxon>Archelosauria</taxon>
        <taxon>Archosauria</taxon>
        <taxon>Dinosauria</taxon>
        <taxon>Saurischia</taxon>
        <taxon>Theropoda</taxon>
        <taxon>Coelurosauria</taxon>
        <taxon>Aves</taxon>
        <taxon>Neognathae</taxon>
        <taxon>Neoaves</taxon>
        <taxon>Aequornithes</taxon>
        <taxon>Ciconiiformes</taxon>
        <taxon>Ciconiidae</taxon>
        <taxon>Mycteria</taxon>
    </lineage>
</organism>
<feature type="region of interest" description="Disordered" evidence="1">
    <location>
        <begin position="87"/>
        <end position="140"/>
    </location>
</feature>